<evidence type="ECO:0000313" key="20">
    <source>
        <dbReference type="Proteomes" id="UP000597507"/>
    </source>
</evidence>
<keyword evidence="7" id="KW-0444">Lipid biosynthesis</keyword>
<dbReference type="GO" id="GO:0008444">
    <property type="term" value="F:CDP-diacylglycerol-glycerol-3-phosphate 3-phosphatidyltransferase activity"/>
    <property type="evidence" value="ECO:0007669"/>
    <property type="project" value="UniProtKB-UniRule"/>
</dbReference>
<dbReference type="NCBIfam" id="TIGR00560">
    <property type="entry name" value="pgsA"/>
    <property type="match status" value="1"/>
</dbReference>
<keyword evidence="20" id="KW-1185">Reference proteome</keyword>
<evidence type="ECO:0000256" key="14">
    <source>
        <dbReference type="ARBA" id="ARBA00023264"/>
    </source>
</evidence>
<dbReference type="PANTHER" id="PTHR14269">
    <property type="entry name" value="CDP-DIACYLGLYCEROL--GLYCEROL-3-PHOSPHATE 3-PHOSPHATIDYLTRANSFERASE-RELATED"/>
    <property type="match status" value="1"/>
</dbReference>
<evidence type="ECO:0000256" key="7">
    <source>
        <dbReference type="ARBA" id="ARBA00022516"/>
    </source>
</evidence>
<keyword evidence="13" id="KW-0594">Phospholipid biosynthesis</keyword>
<keyword evidence="11" id="KW-0443">Lipid metabolism</keyword>
<evidence type="ECO:0000313" key="19">
    <source>
        <dbReference type="EMBL" id="GGG47877.1"/>
    </source>
</evidence>
<evidence type="ECO:0000256" key="9">
    <source>
        <dbReference type="ARBA" id="ARBA00022692"/>
    </source>
</evidence>
<accession>A0A8J3EDV0</accession>
<evidence type="ECO:0000256" key="15">
    <source>
        <dbReference type="ARBA" id="ARBA00048586"/>
    </source>
</evidence>
<dbReference type="InterPro" id="IPR004570">
    <property type="entry name" value="Phosphatidylglycerol_P_synth"/>
</dbReference>
<dbReference type="InterPro" id="IPR050324">
    <property type="entry name" value="CDP-alcohol_PTase-I"/>
</dbReference>
<proteinExistence type="inferred from homology"/>
<protein>
    <recommendedName>
        <fullName evidence="6 16">CDP-diacylglycerol--glycerol-3-phosphate 3-phosphatidyltransferase</fullName>
        <ecNumber evidence="5 16">2.7.8.5</ecNumber>
    </recommendedName>
</protein>
<dbReference type="EMBL" id="BMKS01000017">
    <property type="protein sequence ID" value="GGG47877.1"/>
    <property type="molecule type" value="Genomic_DNA"/>
</dbReference>
<evidence type="ECO:0000256" key="4">
    <source>
        <dbReference type="ARBA" id="ARBA00010441"/>
    </source>
</evidence>
<evidence type="ECO:0000256" key="13">
    <source>
        <dbReference type="ARBA" id="ARBA00023209"/>
    </source>
</evidence>
<keyword evidence="10" id="KW-1133">Transmembrane helix</keyword>
<evidence type="ECO:0000256" key="8">
    <source>
        <dbReference type="ARBA" id="ARBA00022679"/>
    </source>
</evidence>
<evidence type="ECO:0000256" key="5">
    <source>
        <dbReference type="ARBA" id="ARBA00013170"/>
    </source>
</evidence>
<dbReference type="Gene3D" id="1.20.120.1760">
    <property type="match status" value="1"/>
</dbReference>
<comment type="caution">
    <text evidence="19">The sequence shown here is derived from an EMBL/GenBank/DDBJ whole genome shotgun (WGS) entry which is preliminary data.</text>
</comment>
<keyword evidence="14" id="KW-1208">Phospholipid metabolism</keyword>
<sequence length="227" mass="23941">MPTDLPNLLTLSRIAAIPLVVLFASLERPWADLAACVVFSLAAITDYFDGRIARQRRQISSFGRMLDPIADKLLVGAALMLLAGHGRLSDYGLYPAIVILLREILVSGLREFLAGIRLGLPVTRLAKWKTGFQMGALGTLLAGDSGAGVIFLDVLPISLIGEAMLWTAAVLTLATGWDYLQAGLRHAAGERHAAAASSAHHPGPVEALPAAGAARPVEATDPPAVRP</sequence>
<dbReference type="PROSITE" id="PS00379">
    <property type="entry name" value="CDP_ALCOHOL_P_TRANSF"/>
    <property type="match status" value="1"/>
</dbReference>
<reference evidence="19 20" key="1">
    <citation type="journal article" date="2014" name="Int. J. Syst. Evol. Microbiol.">
        <title>Complete genome sequence of Corynebacterium casei LMG S-19264T (=DSM 44701T), isolated from a smear-ripened cheese.</title>
        <authorList>
            <consortium name="US DOE Joint Genome Institute (JGI-PGF)"/>
            <person name="Walter F."/>
            <person name="Albersmeier A."/>
            <person name="Kalinowski J."/>
            <person name="Ruckert C."/>
        </authorList>
    </citation>
    <scope>NUCLEOTIDE SEQUENCE [LARGE SCALE GENOMIC DNA]</scope>
    <source>
        <strain evidence="19 20">CGMCC 1.16330</strain>
    </source>
</reference>
<keyword evidence="9" id="KW-0812">Transmembrane</keyword>
<feature type="region of interest" description="Disordered" evidence="18">
    <location>
        <begin position="193"/>
        <end position="227"/>
    </location>
</feature>
<comment type="catalytic activity">
    <reaction evidence="15">
        <text>a CDP-1,2-diacyl-sn-glycerol + sn-glycerol 3-phosphate = a 1,2-diacyl-sn-glycero-3-phospho-(1'-sn-glycero-3'-phosphate) + CMP + H(+)</text>
        <dbReference type="Rhea" id="RHEA:12593"/>
        <dbReference type="ChEBI" id="CHEBI:15378"/>
        <dbReference type="ChEBI" id="CHEBI:57597"/>
        <dbReference type="ChEBI" id="CHEBI:58332"/>
        <dbReference type="ChEBI" id="CHEBI:60110"/>
        <dbReference type="ChEBI" id="CHEBI:60377"/>
        <dbReference type="EC" id="2.7.8.5"/>
    </reaction>
</comment>
<comment type="subcellular location">
    <subcellularLocation>
        <location evidence="1">Membrane</location>
        <topology evidence="1">Multi-pass membrane protein</topology>
    </subcellularLocation>
</comment>
<comment type="similarity">
    <text evidence="4 17">Belongs to the CDP-alcohol phosphatidyltransferase class-I family.</text>
</comment>
<organism evidence="19 20">
    <name type="scientific">Caldovatus sediminis</name>
    <dbReference type="NCBI Taxonomy" id="2041189"/>
    <lineage>
        <taxon>Bacteria</taxon>
        <taxon>Pseudomonadati</taxon>
        <taxon>Pseudomonadota</taxon>
        <taxon>Alphaproteobacteria</taxon>
        <taxon>Acetobacterales</taxon>
        <taxon>Roseomonadaceae</taxon>
        <taxon>Caldovatus</taxon>
    </lineage>
</organism>
<name>A0A8J3EDV0_9PROT</name>
<evidence type="ECO:0000256" key="16">
    <source>
        <dbReference type="NCBIfam" id="TIGR00560"/>
    </source>
</evidence>
<evidence type="ECO:0000256" key="17">
    <source>
        <dbReference type="RuleBase" id="RU003750"/>
    </source>
</evidence>
<dbReference type="EC" id="2.7.8.5" evidence="5 16"/>
<dbReference type="GO" id="GO:0046474">
    <property type="term" value="P:glycerophospholipid biosynthetic process"/>
    <property type="evidence" value="ECO:0007669"/>
    <property type="project" value="TreeGrafter"/>
</dbReference>
<comment type="pathway">
    <text evidence="3">Lipid metabolism.</text>
</comment>
<dbReference type="PIRSF" id="PIRSF000847">
    <property type="entry name" value="Phos_ph_gly_syn"/>
    <property type="match status" value="1"/>
</dbReference>
<dbReference type="AlphaFoldDB" id="A0A8J3EDV0"/>
<dbReference type="GO" id="GO:0016020">
    <property type="term" value="C:membrane"/>
    <property type="evidence" value="ECO:0007669"/>
    <property type="project" value="UniProtKB-SubCell"/>
</dbReference>
<evidence type="ECO:0000256" key="11">
    <source>
        <dbReference type="ARBA" id="ARBA00023098"/>
    </source>
</evidence>
<evidence type="ECO:0000256" key="10">
    <source>
        <dbReference type="ARBA" id="ARBA00022989"/>
    </source>
</evidence>
<dbReference type="Pfam" id="PF01066">
    <property type="entry name" value="CDP-OH_P_transf"/>
    <property type="match status" value="1"/>
</dbReference>
<keyword evidence="8 17" id="KW-0808">Transferase</keyword>
<dbReference type="InterPro" id="IPR043130">
    <property type="entry name" value="CDP-OH_PTrfase_TM_dom"/>
</dbReference>
<dbReference type="InterPro" id="IPR000462">
    <property type="entry name" value="CDP-OH_P_trans"/>
</dbReference>
<keyword evidence="12" id="KW-0472">Membrane</keyword>
<evidence type="ECO:0000256" key="6">
    <source>
        <dbReference type="ARBA" id="ARBA00014944"/>
    </source>
</evidence>
<dbReference type="RefSeq" id="WP_188903322.1">
    <property type="nucleotide sequence ID" value="NZ_BMKS01000017.1"/>
</dbReference>
<dbReference type="Proteomes" id="UP000597507">
    <property type="component" value="Unassembled WGS sequence"/>
</dbReference>
<evidence type="ECO:0000256" key="18">
    <source>
        <dbReference type="SAM" id="MobiDB-lite"/>
    </source>
</evidence>
<evidence type="ECO:0000256" key="3">
    <source>
        <dbReference type="ARBA" id="ARBA00005189"/>
    </source>
</evidence>
<evidence type="ECO:0000256" key="2">
    <source>
        <dbReference type="ARBA" id="ARBA00005042"/>
    </source>
</evidence>
<comment type="pathway">
    <text evidence="2">Phospholipid metabolism; phosphatidylglycerol biosynthesis; phosphatidylglycerol from CDP-diacylglycerol: step 1/2.</text>
</comment>
<evidence type="ECO:0000256" key="12">
    <source>
        <dbReference type="ARBA" id="ARBA00023136"/>
    </source>
</evidence>
<gene>
    <name evidence="19" type="ORF">GCM10010964_39080</name>
</gene>
<evidence type="ECO:0000256" key="1">
    <source>
        <dbReference type="ARBA" id="ARBA00004141"/>
    </source>
</evidence>
<dbReference type="InterPro" id="IPR048254">
    <property type="entry name" value="CDP_ALCOHOL_P_TRANSF_CS"/>
</dbReference>
<dbReference type="PANTHER" id="PTHR14269:SF62">
    <property type="entry name" value="CDP-DIACYLGLYCEROL--GLYCEROL-3-PHOSPHATE 3-PHOSPHATIDYLTRANSFERASE 1, CHLOROPLASTIC"/>
    <property type="match status" value="1"/>
</dbReference>